<keyword evidence="5" id="KW-1185">Reference proteome</keyword>
<evidence type="ECO:0000259" key="3">
    <source>
        <dbReference type="Pfam" id="PF17747"/>
    </source>
</evidence>
<dbReference type="Pfam" id="PF08553">
    <property type="entry name" value="VID27"/>
    <property type="match status" value="1"/>
</dbReference>
<accession>A0ABQ9XZH5</accession>
<protein>
    <submittedName>
        <fullName evidence="4">Vacuolar import and degradation protein 27</fullName>
    </submittedName>
</protein>
<evidence type="ECO:0000313" key="5">
    <source>
        <dbReference type="Proteomes" id="UP001281761"/>
    </source>
</evidence>
<dbReference type="InterPro" id="IPR040458">
    <property type="entry name" value="Vid27"/>
</dbReference>
<dbReference type="Pfam" id="PF17747">
    <property type="entry name" value="VID27_PH"/>
    <property type="match status" value="1"/>
</dbReference>
<feature type="compositionally biased region" description="Acidic residues" evidence="1">
    <location>
        <begin position="383"/>
        <end position="397"/>
    </location>
</feature>
<dbReference type="EMBL" id="JARBJD010000051">
    <property type="protein sequence ID" value="KAK2956912.1"/>
    <property type="molecule type" value="Genomic_DNA"/>
</dbReference>
<name>A0ABQ9XZH5_9EUKA</name>
<evidence type="ECO:0000259" key="2">
    <source>
        <dbReference type="Pfam" id="PF08553"/>
    </source>
</evidence>
<dbReference type="SUPFAM" id="SSF101908">
    <property type="entry name" value="Putative isomerase YbhE"/>
    <property type="match status" value="1"/>
</dbReference>
<evidence type="ECO:0000256" key="1">
    <source>
        <dbReference type="SAM" id="MobiDB-lite"/>
    </source>
</evidence>
<organism evidence="4 5">
    <name type="scientific">Blattamonas nauphoetae</name>
    <dbReference type="NCBI Taxonomy" id="2049346"/>
    <lineage>
        <taxon>Eukaryota</taxon>
        <taxon>Metamonada</taxon>
        <taxon>Preaxostyla</taxon>
        <taxon>Oxymonadida</taxon>
        <taxon>Blattamonas</taxon>
    </lineage>
</organism>
<evidence type="ECO:0000313" key="4">
    <source>
        <dbReference type="EMBL" id="KAK2956912.1"/>
    </source>
</evidence>
<feature type="compositionally biased region" description="Low complexity" evidence="1">
    <location>
        <begin position="404"/>
        <end position="415"/>
    </location>
</feature>
<feature type="domain" description="Vacuolar import/degradation Vid27 C-terminal" evidence="2">
    <location>
        <begin position="425"/>
        <end position="768"/>
    </location>
</feature>
<dbReference type="PANTHER" id="PTHR31913">
    <property type="entry name" value="VACUOLAR IMPORT AND DEGRADATION PROTEIN 27"/>
    <property type="match status" value="1"/>
</dbReference>
<comment type="caution">
    <text evidence="4">The sequence shown here is derived from an EMBL/GenBank/DDBJ whole genome shotgun (WGS) entry which is preliminary data.</text>
</comment>
<dbReference type="PANTHER" id="PTHR31913:SF0">
    <property type="entry name" value="VACUOLAR IMPORT AND DEGRADATION PROTEIN 27"/>
    <property type="match status" value="1"/>
</dbReference>
<feature type="region of interest" description="Disordered" evidence="1">
    <location>
        <begin position="366"/>
        <end position="423"/>
    </location>
</feature>
<dbReference type="InterPro" id="IPR013863">
    <property type="entry name" value="VID27_C"/>
</dbReference>
<sequence length="774" mass="85521">MFSWLKPKVPQQIQSPSFLGELQGGADDNINISVGTVEASLVSLGNWRYSLIFKAGSTISAQFDVHSSLNIWNDNNPSGSPCLTWRALPLTIAQHPTDSRLQQCTTFRFTPTNSADLDIIIVTLARCLSETESHQSSQNLTNGELKMYFQQRCSTLFKPVKSAFAAMTNFEQQLNQTMSSALSTLPQTPPPPTIPNMPPESSLIHRIPITFYILDIQQNKFVEVEKTCFLELFKSTQMPFSYALRVSKVDGEALIWQSLTNEFVPEWRDAQNSLLWLCPVGQTILSLAVRFLTVEADVNKMKESLRRAMWEVRNRQPFEKCEDQDSITGAFSGMQIQVAPPPQADSEIDFAGYDEQYENKRLRASQIRRLRNKQQRMGVSTDNLEESSSESESESESDDPRSLRSGPAGKPAAAPKRTKTSKIRNVVLGAHNPRGFAMRDGEITVYNTDVDGTGQFGSLDLPTTGTLQVVNKFDASKGFRPTAGILHNGEQQMLLLNKENAGKVSLYDLNKGVVVDTFEVSKDTNTTLDTLALNRKLHYDDPTFIGMNMMGYHVLDTRINGGVGDNGTKAIGDENRQKMYAKSTDPRFTTVATTEAGQMALGSEKGVVRLYDATLSKIAKTQLQVCDGGIIGMDVSKDGKWIICTTPILLFLVNTEFSKGLGFDARMGQEKKESIELRLAIKDQMKMGGAVSFTPAKFDSSLTGQETLIVTTTGPYVVTWSLNGILSGKKTDYKIKRAPSTLVAGGFVSASRSAVKDIMVATEETLKVEKLTKK</sequence>
<gene>
    <name evidence="4" type="ORF">BLNAU_8189</name>
</gene>
<proteinExistence type="predicted"/>
<dbReference type="InterPro" id="IPR040768">
    <property type="entry name" value="Vid27_PH"/>
</dbReference>
<dbReference type="Proteomes" id="UP001281761">
    <property type="component" value="Unassembled WGS sequence"/>
</dbReference>
<feature type="domain" description="Vid27 PH-like" evidence="3">
    <location>
        <begin position="211"/>
        <end position="311"/>
    </location>
</feature>
<reference evidence="4 5" key="1">
    <citation type="journal article" date="2022" name="bioRxiv">
        <title>Genomics of Preaxostyla Flagellates Illuminates Evolutionary Transitions and the Path Towards Mitochondrial Loss.</title>
        <authorList>
            <person name="Novak L.V.F."/>
            <person name="Treitli S.C."/>
            <person name="Pyrih J."/>
            <person name="Halakuc P."/>
            <person name="Pipaliya S.V."/>
            <person name="Vacek V."/>
            <person name="Brzon O."/>
            <person name="Soukal P."/>
            <person name="Eme L."/>
            <person name="Dacks J.B."/>
            <person name="Karnkowska A."/>
            <person name="Elias M."/>
            <person name="Hampl V."/>
        </authorList>
    </citation>
    <scope>NUCLEOTIDE SEQUENCE [LARGE SCALE GENOMIC DNA]</scope>
    <source>
        <strain evidence="4">NAU3</strain>
        <tissue evidence="4">Gut</tissue>
    </source>
</reference>